<dbReference type="Proteomes" id="UP000216947">
    <property type="component" value="Unassembled WGS sequence"/>
</dbReference>
<reference evidence="2" key="1">
    <citation type="submission" date="2017-05" db="EMBL/GenBank/DDBJ databases">
        <title>Complete and WGS of Bordetella genogroups.</title>
        <authorList>
            <person name="Spilker T."/>
            <person name="Lipuma J."/>
        </authorList>
    </citation>
    <scope>NUCLEOTIDE SEQUENCE [LARGE SCALE GENOMIC DNA]</scope>
    <source>
        <strain evidence="2">AU18089</strain>
    </source>
</reference>
<proteinExistence type="predicted"/>
<sequence>MPEISYLQAQPFNLPPEATFDPRPVVLKMTSMSVTQLYSAMKNGGFPEPYQLGPRRLAWKRSEVLAWLESRPRGVRSRADS</sequence>
<evidence type="ECO:0000313" key="2">
    <source>
        <dbReference type="Proteomes" id="UP000216947"/>
    </source>
</evidence>
<keyword evidence="2" id="KW-1185">Reference proteome</keyword>
<dbReference type="Gene3D" id="1.10.238.160">
    <property type="match status" value="1"/>
</dbReference>
<name>A0A261RRF2_9BORD</name>
<accession>A0A261RRF2</accession>
<gene>
    <name evidence="1" type="ORF">CAL19_02065</name>
</gene>
<dbReference type="EMBL" id="NEVK01000001">
    <property type="protein sequence ID" value="OZI27535.1"/>
    <property type="molecule type" value="Genomic_DNA"/>
</dbReference>
<evidence type="ECO:0008006" key="3">
    <source>
        <dbReference type="Google" id="ProtNLM"/>
    </source>
</evidence>
<dbReference type="InterPro" id="IPR010260">
    <property type="entry name" value="AlpA"/>
</dbReference>
<dbReference type="Pfam" id="PF05930">
    <property type="entry name" value="Phage_AlpA"/>
    <property type="match status" value="1"/>
</dbReference>
<evidence type="ECO:0000313" key="1">
    <source>
        <dbReference type="EMBL" id="OZI27535.1"/>
    </source>
</evidence>
<organism evidence="1 2">
    <name type="scientific">Bordetella genomosp. 7</name>
    <dbReference type="NCBI Taxonomy" id="1416805"/>
    <lineage>
        <taxon>Bacteria</taxon>
        <taxon>Pseudomonadati</taxon>
        <taxon>Pseudomonadota</taxon>
        <taxon>Betaproteobacteria</taxon>
        <taxon>Burkholderiales</taxon>
        <taxon>Alcaligenaceae</taxon>
        <taxon>Bordetella</taxon>
    </lineage>
</organism>
<protein>
    <recommendedName>
        <fullName evidence="3">Transcriptional regulator</fullName>
    </recommendedName>
</protein>
<dbReference type="RefSeq" id="WP_141214350.1">
    <property type="nucleotide sequence ID" value="NZ_NEVK01000001.1"/>
</dbReference>
<comment type="caution">
    <text evidence="1">The sequence shown here is derived from an EMBL/GenBank/DDBJ whole genome shotgun (WGS) entry which is preliminary data.</text>
</comment>
<dbReference type="AlphaFoldDB" id="A0A261RRF2"/>